<dbReference type="Proteomes" id="UP000278475">
    <property type="component" value="Unassembled WGS sequence"/>
</dbReference>
<evidence type="ECO:0000256" key="3">
    <source>
        <dbReference type="ARBA" id="ARBA00023027"/>
    </source>
</evidence>
<dbReference type="HAMAP" id="MF_00299">
    <property type="entry name" value="KptA"/>
    <property type="match status" value="1"/>
</dbReference>
<dbReference type="GO" id="GO:0006388">
    <property type="term" value="P:tRNA splicing, via endonucleolytic cleavage and ligation"/>
    <property type="evidence" value="ECO:0007669"/>
    <property type="project" value="UniProtKB-UniRule"/>
</dbReference>
<evidence type="ECO:0000256" key="1">
    <source>
        <dbReference type="ARBA" id="ARBA00009836"/>
    </source>
</evidence>
<dbReference type="GO" id="GO:0000215">
    <property type="term" value="F:tRNA 2'-phosphotransferase activity"/>
    <property type="evidence" value="ECO:0007669"/>
    <property type="project" value="TreeGrafter"/>
</dbReference>
<dbReference type="EMBL" id="QMQV01000028">
    <property type="protein sequence ID" value="RLE49643.1"/>
    <property type="molecule type" value="Genomic_DNA"/>
</dbReference>
<dbReference type="PANTHER" id="PTHR12684:SF2">
    <property type="entry name" value="TRNA 2'-PHOSPHOTRANSFERASE 1"/>
    <property type="match status" value="1"/>
</dbReference>
<comment type="function">
    <text evidence="4 5">Removes the 2'-phosphate from RNA via an intermediate in which the phosphate is ADP-ribosylated by NAD followed by a presumed transesterification to release the RNA and generate ADP-ribose 1''-2''-cyclic phosphate (APPR&gt;P). May function as an ADP-ribosylase.</text>
</comment>
<dbReference type="SUPFAM" id="SSF56399">
    <property type="entry name" value="ADP-ribosylation"/>
    <property type="match status" value="1"/>
</dbReference>
<name>A0A497EQM1_9CREN</name>
<dbReference type="InterPro" id="IPR042080">
    <property type="entry name" value="RNA_2'-PTrans_N"/>
</dbReference>
<keyword evidence="3 5" id="KW-0520">NAD</keyword>
<protein>
    <recommendedName>
        <fullName evidence="5">Probable RNA 2'-phosphotransferase</fullName>
        <ecNumber evidence="5">2.7.1.-</ecNumber>
    </recommendedName>
</protein>
<evidence type="ECO:0000256" key="2">
    <source>
        <dbReference type="ARBA" id="ARBA00022679"/>
    </source>
</evidence>
<evidence type="ECO:0000256" key="5">
    <source>
        <dbReference type="HAMAP-Rule" id="MF_00299"/>
    </source>
</evidence>
<accession>A0A497EQM1</accession>
<dbReference type="Gene3D" id="1.10.10.970">
    <property type="entry name" value="RNA 2'-phosphotransferase, Tpt1/KptA family, N-terminal domain"/>
    <property type="match status" value="1"/>
</dbReference>
<proteinExistence type="inferred from homology"/>
<organism evidence="6 7">
    <name type="scientific">Thermoproteota archaeon</name>
    <dbReference type="NCBI Taxonomy" id="2056631"/>
    <lineage>
        <taxon>Archaea</taxon>
        <taxon>Thermoproteota</taxon>
    </lineage>
</organism>
<gene>
    <name evidence="5" type="primary">kptA</name>
    <name evidence="6" type="ORF">DRJ31_04260</name>
</gene>
<dbReference type="Gene3D" id="3.20.170.30">
    <property type="match status" value="1"/>
</dbReference>
<comment type="caution">
    <text evidence="6">The sequence shown here is derived from an EMBL/GenBank/DDBJ whole genome shotgun (WGS) entry which is preliminary data.</text>
</comment>
<comment type="similarity">
    <text evidence="1 5">Belongs to the KptA/TPT1 family.</text>
</comment>
<dbReference type="GO" id="GO:0003950">
    <property type="term" value="F:NAD+ poly-ADP-ribosyltransferase activity"/>
    <property type="evidence" value="ECO:0007669"/>
    <property type="project" value="InterPro"/>
</dbReference>
<dbReference type="InterPro" id="IPR002745">
    <property type="entry name" value="Ptrans_KptA/Tpt1"/>
</dbReference>
<dbReference type="AlphaFoldDB" id="A0A497EQM1"/>
<sequence length="230" mass="26102">MPEQLKDIYQCKVCGRFIESQRHCGTKAAFIIDGERRLRLSKLMSAILRHIAKDIGLNVTKDGWVSISEMVSKIKQWKPENYSWVENEHIVAIAEVDAKGRFEVSGGLIRARYGHTMDVEIPLPEDNEVSVLYHGTSSSNLKDIMEQGIKPMERRKVHLTSSLEEALESARRKGIDVVILEVDARKLRSKGYKTLKAGKHVYVTDYVPPDCIRKMPRAKIAKLIASSSRK</sequence>
<evidence type="ECO:0000313" key="7">
    <source>
        <dbReference type="Proteomes" id="UP000278475"/>
    </source>
</evidence>
<dbReference type="EC" id="2.7.1.-" evidence="5"/>
<keyword evidence="2 5" id="KW-0808">Transferase</keyword>
<reference evidence="6 7" key="1">
    <citation type="submission" date="2018-06" db="EMBL/GenBank/DDBJ databases">
        <title>Extensive metabolic versatility and redundancy in microbially diverse, dynamic hydrothermal sediments.</title>
        <authorList>
            <person name="Dombrowski N."/>
            <person name="Teske A."/>
            <person name="Baker B.J."/>
        </authorList>
    </citation>
    <scope>NUCLEOTIDE SEQUENCE [LARGE SCALE GENOMIC DNA]</scope>
    <source>
        <strain evidence="6">B66_G16</strain>
    </source>
</reference>
<dbReference type="PANTHER" id="PTHR12684">
    <property type="entry name" value="PUTATIVE PHOSPHOTRANSFERASE"/>
    <property type="match status" value="1"/>
</dbReference>
<dbReference type="Pfam" id="PF01885">
    <property type="entry name" value="PTS_2-RNA"/>
    <property type="match status" value="1"/>
</dbReference>
<dbReference type="InterPro" id="IPR022928">
    <property type="entry name" value="RNA_2'-PTrans_KptA"/>
</dbReference>
<evidence type="ECO:0000256" key="4">
    <source>
        <dbReference type="ARBA" id="ARBA00025212"/>
    </source>
</evidence>
<dbReference type="InterPro" id="IPR042081">
    <property type="entry name" value="RNA_2'-PTrans_C"/>
</dbReference>
<evidence type="ECO:0000313" key="6">
    <source>
        <dbReference type="EMBL" id="RLE49643.1"/>
    </source>
</evidence>